<dbReference type="AlphaFoldDB" id="A0A8H6WEX1"/>
<dbReference type="RefSeq" id="XP_037223359.1">
    <property type="nucleotide sequence ID" value="XM_037360474.1"/>
</dbReference>
<evidence type="ECO:0000313" key="2">
    <source>
        <dbReference type="Proteomes" id="UP000636479"/>
    </source>
</evidence>
<accession>A0A8H6WEX1</accession>
<evidence type="ECO:0000313" key="1">
    <source>
        <dbReference type="EMBL" id="KAF7309909.1"/>
    </source>
</evidence>
<gene>
    <name evidence="1" type="ORF">MIND_00363200</name>
</gene>
<name>A0A8H6WEX1_9AGAR</name>
<dbReference type="GeneID" id="59342990"/>
<dbReference type="OrthoDB" id="542013at2759"/>
<reference evidence="1" key="1">
    <citation type="submission" date="2020-05" db="EMBL/GenBank/DDBJ databases">
        <title>Mycena genomes resolve the evolution of fungal bioluminescence.</title>
        <authorList>
            <person name="Tsai I.J."/>
        </authorList>
    </citation>
    <scope>NUCLEOTIDE SEQUENCE</scope>
    <source>
        <strain evidence="1">171206Taipei</strain>
    </source>
</reference>
<sequence>MEITMALPAAVGGQHIVWAAVAPDGTVKNGDYASMSEVREVSDYALSKDGLAVEARVWDELLKILEKADNAVPGVVELCLK</sequence>
<organism evidence="1 2">
    <name type="scientific">Mycena indigotica</name>
    <dbReference type="NCBI Taxonomy" id="2126181"/>
    <lineage>
        <taxon>Eukaryota</taxon>
        <taxon>Fungi</taxon>
        <taxon>Dikarya</taxon>
        <taxon>Basidiomycota</taxon>
        <taxon>Agaricomycotina</taxon>
        <taxon>Agaricomycetes</taxon>
        <taxon>Agaricomycetidae</taxon>
        <taxon>Agaricales</taxon>
        <taxon>Marasmiineae</taxon>
        <taxon>Mycenaceae</taxon>
        <taxon>Mycena</taxon>
    </lineage>
</organism>
<comment type="caution">
    <text evidence="1">The sequence shown here is derived from an EMBL/GenBank/DDBJ whole genome shotgun (WGS) entry which is preliminary data.</text>
</comment>
<protein>
    <submittedName>
        <fullName evidence="1">Retinol dehydrogenase 12</fullName>
    </submittedName>
</protein>
<dbReference type="EMBL" id="JACAZF010000003">
    <property type="protein sequence ID" value="KAF7309909.1"/>
    <property type="molecule type" value="Genomic_DNA"/>
</dbReference>
<keyword evidence="2" id="KW-1185">Reference proteome</keyword>
<dbReference type="Proteomes" id="UP000636479">
    <property type="component" value="Unassembled WGS sequence"/>
</dbReference>
<proteinExistence type="predicted"/>